<dbReference type="KEGG" id="nmf:NMS_2469"/>
<name>W8VWN0_9FLAO</name>
<dbReference type="HOGENOM" id="CLU_1666907_0_0_10"/>
<organism evidence="1 2">
    <name type="scientific">Nonlabens marinus S1-08</name>
    <dbReference type="NCBI Taxonomy" id="1454201"/>
    <lineage>
        <taxon>Bacteria</taxon>
        <taxon>Pseudomonadati</taxon>
        <taxon>Bacteroidota</taxon>
        <taxon>Flavobacteriia</taxon>
        <taxon>Flavobacteriales</taxon>
        <taxon>Flavobacteriaceae</taxon>
        <taxon>Nonlabens</taxon>
    </lineage>
</organism>
<reference evidence="1 2" key="1">
    <citation type="journal article" date="2014" name="Proc. Natl. Acad. Sci. U.S.A.">
        <title>Functional characterization of flavobacteria rhodopsins reveals a unique class of light-driven chloride pump in bacteria.</title>
        <authorList>
            <person name="Yoshizawa S."/>
            <person name="Kumagai Y."/>
            <person name="Kim H."/>
            <person name="Ogura Y."/>
            <person name="Hayashi T."/>
            <person name="Iwasaki W."/>
            <person name="DeLong E.F."/>
            <person name="Kogure K."/>
        </authorList>
    </citation>
    <scope>NUCLEOTIDE SEQUENCE [LARGE SCALE GENOMIC DNA]</scope>
    <source>
        <strain evidence="1 2">S1-08</strain>
    </source>
</reference>
<gene>
    <name evidence="1" type="ORF">NMS_2469</name>
</gene>
<dbReference type="InterPro" id="IPR045470">
    <property type="entry name" value="DUF6495"/>
</dbReference>
<dbReference type="AlphaFoldDB" id="W8VWN0"/>
<protein>
    <submittedName>
        <fullName evidence="1">Uncharacterized protein</fullName>
    </submittedName>
</protein>
<evidence type="ECO:0000313" key="1">
    <source>
        <dbReference type="EMBL" id="BAO56478.1"/>
    </source>
</evidence>
<dbReference type="STRING" id="1454201.NMS_2469"/>
<keyword evidence="2" id="KW-1185">Reference proteome</keyword>
<dbReference type="EMBL" id="AP014548">
    <property type="protein sequence ID" value="BAO56478.1"/>
    <property type="molecule type" value="Genomic_DNA"/>
</dbReference>
<dbReference type="Pfam" id="PF20105">
    <property type="entry name" value="DUF6495"/>
    <property type="match status" value="1"/>
</dbReference>
<accession>W8VWN0</accession>
<dbReference type="Proteomes" id="UP000031760">
    <property type="component" value="Chromosome"/>
</dbReference>
<evidence type="ECO:0000313" key="2">
    <source>
        <dbReference type="Proteomes" id="UP000031760"/>
    </source>
</evidence>
<sequence length="182" mass="21066">MNYNRAVPFFGTAFLLHLMKYRRLTKEQLEELHPEFINFLATQTITATEWEEIKANKPEVAEEEIDIFSDLVWEGVLGKAEFLEHISPNTMNLFELREKEMGLISIIVGDEKIDITTPTGYKWLQNNLLDEEVKIFTATKAYGEDPNADKFKLIESGAVITKGDLFRYFDDLMEMGKEKNGF</sequence>
<proteinExistence type="predicted"/>